<dbReference type="AlphaFoldDB" id="A0A5E4EV01"/>
<evidence type="ECO:0000313" key="4">
    <source>
        <dbReference type="EMBL" id="VVA18619.1"/>
    </source>
</evidence>
<dbReference type="EMBL" id="CABIKO010000031">
    <property type="protein sequence ID" value="VVA18619.1"/>
    <property type="molecule type" value="Genomic_DNA"/>
</dbReference>
<name>A0A5E4EV01_PRUDU</name>
<dbReference type="InParanoid" id="A0A5E4EV01"/>
<feature type="region of interest" description="Disordered" evidence="1">
    <location>
        <begin position="47"/>
        <end position="68"/>
    </location>
</feature>
<organism evidence="4 5">
    <name type="scientific">Prunus dulcis</name>
    <name type="common">Almond</name>
    <name type="synonym">Amygdalus dulcis</name>
    <dbReference type="NCBI Taxonomy" id="3755"/>
    <lineage>
        <taxon>Eukaryota</taxon>
        <taxon>Viridiplantae</taxon>
        <taxon>Streptophyta</taxon>
        <taxon>Embryophyta</taxon>
        <taxon>Tracheophyta</taxon>
        <taxon>Spermatophyta</taxon>
        <taxon>Magnoliopsida</taxon>
        <taxon>eudicotyledons</taxon>
        <taxon>Gunneridae</taxon>
        <taxon>Pentapetalae</taxon>
        <taxon>rosids</taxon>
        <taxon>fabids</taxon>
        <taxon>Rosales</taxon>
        <taxon>Rosaceae</taxon>
        <taxon>Amygdaloideae</taxon>
        <taxon>Amygdaleae</taxon>
        <taxon>Prunus</taxon>
    </lineage>
</organism>
<sequence length="191" mass="20865">MEATRYRTITSSMIKIMMVIMMIMLVNVQADDHQDYLINIPSNTVTPDDNAHVEDQTAASPPPPNSVIGDIGRCASECAAMCGRRHVITTGSASTDRFFFPRIPGFIKPPRIRRPGRVRKPRRPGGRVGAAIGDCYKDCLLDCGLQAPSSLSQCTAGCAYNSVTATASTLLTEDNVQNYVDSCYKECQKNN</sequence>
<reference evidence="3 6" key="3">
    <citation type="journal article" date="2022" name="G3 (Bethesda)">
        <title>Whole-genome sequence and methylome profiling of the almond [Prunus dulcis (Mill.) D.A. Webb] cultivar 'Nonpareil'.</title>
        <authorList>
            <person name="D'Amico-Willman K.M."/>
            <person name="Ouma W.Z."/>
            <person name="Meulia T."/>
            <person name="Sideli G.M."/>
            <person name="Gradziel T.M."/>
            <person name="Fresnedo-Ramirez J."/>
        </authorList>
    </citation>
    <scope>NUCLEOTIDE SEQUENCE [LARGE SCALE GENOMIC DNA]</scope>
    <source>
        <strain evidence="3">Clone GOH B32 T37-40</strain>
    </source>
</reference>
<evidence type="ECO:0000256" key="1">
    <source>
        <dbReference type="SAM" id="MobiDB-lite"/>
    </source>
</evidence>
<keyword evidence="2" id="KW-0732">Signal</keyword>
<protein>
    <submittedName>
        <fullName evidence="4">PREDICTED: PRUPE_3G058500</fullName>
    </submittedName>
</protein>
<feature type="signal peptide" evidence="2">
    <location>
        <begin position="1"/>
        <end position="30"/>
    </location>
</feature>
<proteinExistence type="predicted"/>
<dbReference type="EMBL" id="JAJFAZ020000003">
    <property type="protein sequence ID" value="KAI5336962.1"/>
    <property type="molecule type" value="Genomic_DNA"/>
</dbReference>
<evidence type="ECO:0000313" key="3">
    <source>
        <dbReference type="EMBL" id="KAI5336962.1"/>
    </source>
</evidence>
<accession>A0A5E4EV01</accession>
<dbReference type="Proteomes" id="UP001054821">
    <property type="component" value="Chromosome 3"/>
</dbReference>
<gene>
    <name evidence="4" type="ORF">ALMOND_2B029934</name>
    <name evidence="3" type="ORF">L3X38_016231</name>
</gene>
<evidence type="ECO:0000313" key="6">
    <source>
        <dbReference type="Proteomes" id="UP001054821"/>
    </source>
</evidence>
<evidence type="ECO:0000313" key="5">
    <source>
        <dbReference type="Proteomes" id="UP000327085"/>
    </source>
</evidence>
<reference evidence="5" key="2">
    <citation type="journal article" date="2020" name="Plant J.">
        <title>Transposons played a major role in the diversification between the closely related almond and peach genomes: results from the almond genome sequence.</title>
        <authorList>
            <person name="Alioto T."/>
            <person name="Alexiou K.G."/>
            <person name="Bardil A."/>
            <person name="Barteri F."/>
            <person name="Castanera R."/>
            <person name="Cruz F."/>
            <person name="Dhingra A."/>
            <person name="Duval H."/>
            <person name="Fernandez I Marti A."/>
            <person name="Frias L."/>
            <person name="Galan B."/>
            <person name="Garcia J.L."/>
            <person name="Howad W."/>
            <person name="Gomez-Garrido J."/>
            <person name="Gut M."/>
            <person name="Julca I."/>
            <person name="Morata J."/>
            <person name="Puigdomenech P."/>
            <person name="Ribeca P."/>
            <person name="Rubio Cabetas M.J."/>
            <person name="Vlasova A."/>
            <person name="Wirthensohn M."/>
            <person name="Garcia-Mas J."/>
            <person name="Gabaldon T."/>
            <person name="Casacuberta J.M."/>
            <person name="Arus P."/>
        </authorList>
    </citation>
    <scope>NUCLEOTIDE SEQUENCE [LARGE SCALE GENOMIC DNA]</scope>
    <source>
        <strain evidence="5">cv. Texas</strain>
    </source>
</reference>
<reference evidence="4" key="1">
    <citation type="submission" date="2019-07" db="EMBL/GenBank/DDBJ databases">
        <authorList>
            <person name="Alioto T."/>
            <person name="Alioto T."/>
            <person name="Gomez Garrido J."/>
        </authorList>
    </citation>
    <scope>NUCLEOTIDE SEQUENCE</scope>
</reference>
<feature type="chain" id="PRO_5044620517" evidence="2">
    <location>
        <begin position="31"/>
        <end position="191"/>
    </location>
</feature>
<evidence type="ECO:0000256" key="2">
    <source>
        <dbReference type="SAM" id="SignalP"/>
    </source>
</evidence>
<dbReference type="Proteomes" id="UP000327085">
    <property type="component" value="Chromosome 3"/>
</dbReference>
<dbReference type="Gramene" id="VVA18619">
    <property type="protein sequence ID" value="VVA18619"/>
    <property type="gene ID" value="Prudul26B029934"/>
</dbReference>
<keyword evidence="6" id="KW-1185">Reference proteome</keyword>